<proteinExistence type="predicted"/>
<reference evidence="1 2" key="1">
    <citation type="submission" date="2015-09" db="EMBL/GenBank/DDBJ databases">
        <authorList>
            <consortium name="Pathogen Informatics"/>
        </authorList>
    </citation>
    <scope>NUCLEOTIDE SEQUENCE [LARGE SCALE GENOMIC DNA]</scope>
    <source>
        <strain evidence="1 2">2789STDY5834945</strain>
    </source>
</reference>
<dbReference type="EMBL" id="CZBI01000004">
    <property type="protein sequence ID" value="CUQ17463.1"/>
    <property type="molecule type" value="Genomic_DNA"/>
</dbReference>
<dbReference type="Proteomes" id="UP000095541">
    <property type="component" value="Unassembled WGS sequence"/>
</dbReference>
<accession>A0A174U533</accession>
<sequence length="48" mass="6193">MILFVRIHPLIKMKIYQTIRGGYSYMRFFYIYYRSKDRKYRKYEEAKK</sequence>
<evidence type="ECO:0000313" key="1">
    <source>
        <dbReference type="EMBL" id="CUQ17463.1"/>
    </source>
</evidence>
<gene>
    <name evidence="1" type="ORF">ERS852557_02874</name>
</gene>
<dbReference type="AlphaFoldDB" id="A0A174U533"/>
<protein>
    <submittedName>
        <fullName evidence="1">Uncharacterized protein</fullName>
    </submittedName>
</protein>
<evidence type="ECO:0000313" key="2">
    <source>
        <dbReference type="Proteomes" id="UP000095541"/>
    </source>
</evidence>
<name>A0A174U533_BACT4</name>
<organism evidence="1 2">
    <name type="scientific">Bacteroides thetaiotaomicron</name>
    <dbReference type="NCBI Taxonomy" id="818"/>
    <lineage>
        <taxon>Bacteria</taxon>
        <taxon>Pseudomonadati</taxon>
        <taxon>Bacteroidota</taxon>
        <taxon>Bacteroidia</taxon>
        <taxon>Bacteroidales</taxon>
        <taxon>Bacteroidaceae</taxon>
        <taxon>Bacteroides</taxon>
    </lineage>
</organism>